<evidence type="ECO:0000256" key="1">
    <source>
        <dbReference type="ARBA" id="ARBA00008061"/>
    </source>
</evidence>
<evidence type="ECO:0000256" key="3">
    <source>
        <dbReference type="ARBA" id="ARBA00023295"/>
    </source>
</evidence>
<dbReference type="CDD" id="cd11333">
    <property type="entry name" value="AmyAc_SI_OligoGlu_DGase"/>
    <property type="match status" value="1"/>
</dbReference>
<evidence type="ECO:0000313" key="5">
    <source>
        <dbReference type="EMBL" id="TDG67527.1"/>
    </source>
</evidence>
<feature type="domain" description="Glycosyl hydrolase family 13 catalytic" evidence="4">
    <location>
        <begin position="12"/>
        <end position="422"/>
    </location>
</feature>
<accession>A0A4R5N6W4</accession>
<evidence type="ECO:0000256" key="2">
    <source>
        <dbReference type="ARBA" id="ARBA00022801"/>
    </source>
</evidence>
<name>A0A4R5N6W4_9LACO</name>
<keyword evidence="6" id="KW-1185">Reference proteome</keyword>
<dbReference type="FunFam" id="3.20.20.80:FF:000064">
    <property type="entry name" value="Oligo-1,6-glucosidase"/>
    <property type="match status" value="2"/>
</dbReference>
<dbReference type="PANTHER" id="PTHR10357:SF179">
    <property type="entry name" value="NEUTRAL AND BASIC AMINO ACID TRANSPORT PROTEIN RBAT"/>
    <property type="match status" value="1"/>
</dbReference>
<dbReference type="GO" id="GO:0004556">
    <property type="term" value="F:alpha-amylase activity"/>
    <property type="evidence" value="ECO:0007669"/>
    <property type="project" value="TreeGrafter"/>
</dbReference>
<organism evidence="5 6">
    <name type="scientific">Leuconostoc fallax</name>
    <dbReference type="NCBI Taxonomy" id="1251"/>
    <lineage>
        <taxon>Bacteria</taxon>
        <taxon>Bacillati</taxon>
        <taxon>Bacillota</taxon>
        <taxon>Bacilli</taxon>
        <taxon>Lactobacillales</taxon>
        <taxon>Lactobacillaceae</taxon>
        <taxon>Leuconostoc</taxon>
    </lineage>
</organism>
<comment type="similarity">
    <text evidence="1">Belongs to the glycosyl hydrolase 13 family.</text>
</comment>
<evidence type="ECO:0000259" key="4">
    <source>
        <dbReference type="SMART" id="SM00642"/>
    </source>
</evidence>
<reference evidence="5 6" key="1">
    <citation type="journal article" date="2019" name="Appl. Microbiol. Biotechnol.">
        <title>Uncovering carbohydrate metabolism through a genotype-phenotype association study of 56 lactic acid bacteria genomes.</title>
        <authorList>
            <person name="Buron-Moles G."/>
            <person name="Chailyan A."/>
            <person name="Dolejs I."/>
            <person name="Forster J."/>
            <person name="Miks M.H."/>
        </authorList>
    </citation>
    <scope>NUCLEOTIDE SEQUENCE [LARGE SCALE GENOMIC DNA]</scope>
    <source>
        <strain evidence="5 6">ATCC 700006</strain>
    </source>
</reference>
<sequence length="557" mass="63847">MTKWWHNAVAYQIYPRSFQDTNADGIGDLRGIIRRLDYIQSLGVTMLWISPIYQSPMVDMGYDISNYQAIDPKFGTMQDFDELVQEAKKRNIRIIMDLVVNHTSDQHPWFQEALANPDSPYRNYYIFKTTPDGQVPNNWRAIFGGSTWTKVPGEANTYYFHTFAAQQPDLNWENPELRHAIYDMINWWLDKGIAGYRVDAITHLKKDLDWASLPADGEDGRVSVIEKSQNRPGLAFFLEELKANTFDKYDAVTIGEAYGVPDQDLPKFIGPNGYFSMIFDFSYLNIEMKDVNEWYRGTTNWTINDLKKALFSSQHAIKNANGWAANVLENHDQPRVLSKLIRPKENQTPMAAKALAMMYYFLPGVPFIYQGQELGMKNFHRDHVNEFNDVSSLNNYHMALQNGYSEAEAMRLVNAKSRDNARTPMQWDDSKNAGFSEVKPWLALGNDRAGINVAAEQSDPQSVLNFYRHLARIKQNPQFSDILMYGKFTVIHNLPDDVIGYQHTFNNHAISIIVNLSDTIQTCPMPDGRVILNNGDDIASVEYQISLAPYQAIVMHQ</sequence>
<dbReference type="Pfam" id="PF00128">
    <property type="entry name" value="Alpha-amylase"/>
    <property type="match status" value="1"/>
</dbReference>
<dbReference type="AlphaFoldDB" id="A0A4R5N6W4"/>
<dbReference type="InterPro" id="IPR045857">
    <property type="entry name" value="O16G_dom_2"/>
</dbReference>
<dbReference type="PANTHER" id="PTHR10357">
    <property type="entry name" value="ALPHA-AMYLASE FAMILY MEMBER"/>
    <property type="match status" value="1"/>
</dbReference>
<dbReference type="SMART" id="SM00642">
    <property type="entry name" value="Aamy"/>
    <property type="match status" value="1"/>
</dbReference>
<evidence type="ECO:0000313" key="6">
    <source>
        <dbReference type="Proteomes" id="UP000295681"/>
    </source>
</evidence>
<dbReference type="STRING" id="907931.GCA_000165675_01470"/>
<dbReference type="InterPro" id="IPR006047">
    <property type="entry name" value="GH13_cat_dom"/>
</dbReference>
<protein>
    <recommendedName>
        <fullName evidence="4">Glycosyl hydrolase family 13 catalytic domain-containing protein</fullName>
    </recommendedName>
</protein>
<dbReference type="Proteomes" id="UP000295681">
    <property type="component" value="Unassembled WGS sequence"/>
</dbReference>
<dbReference type="SUPFAM" id="SSF51011">
    <property type="entry name" value="Glycosyl hydrolase domain"/>
    <property type="match status" value="1"/>
</dbReference>
<dbReference type="SUPFAM" id="SSF51445">
    <property type="entry name" value="(Trans)glycosidases"/>
    <property type="match status" value="1"/>
</dbReference>
<dbReference type="Gene3D" id="3.90.400.10">
    <property type="entry name" value="Oligo-1,6-glucosidase, Domain 2"/>
    <property type="match status" value="1"/>
</dbReference>
<proteinExistence type="inferred from homology"/>
<dbReference type="InterPro" id="IPR013780">
    <property type="entry name" value="Glyco_hydro_b"/>
</dbReference>
<dbReference type="FunFam" id="3.90.400.10:FF:000002">
    <property type="entry name" value="Sucrose isomerase"/>
    <property type="match status" value="1"/>
</dbReference>
<dbReference type="Gene3D" id="3.20.20.80">
    <property type="entry name" value="Glycosidases"/>
    <property type="match status" value="1"/>
</dbReference>
<keyword evidence="2" id="KW-0378">Hydrolase</keyword>
<comment type="caution">
    <text evidence="5">The sequence shown here is derived from an EMBL/GenBank/DDBJ whole genome shotgun (WGS) entry which is preliminary data.</text>
</comment>
<gene>
    <name evidence="5" type="ORF">C5L23_001326</name>
</gene>
<dbReference type="Gene3D" id="2.60.40.1180">
    <property type="entry name" value="Golgi alpha-mannosidase II"/>
    <property type="match status" value="1"/>
</dbReference>
<dbReference type="GO" id="GO:0009313">
    <property type="term" value="P:oligosaccharide catabolic process"/>
    <property type="evidence" value="ECO:0007669"/>
    <property type="project" value="TreeGrafter"/>
</dbReference>
<dbReference type="InterPro" id="IPR017853">
    <property type="entry name" value="GH"/>
</dbReference>
<keyword evidence="3" id="KW-0326">Glycosidase</keyword>
<dbReference type="EMBL" id="PUFI01000015">
    <property type="protein sequence ID" value="TDG67527.1"/>
    <property type="molecule type" value="Genomic_DNA"/>
</dbReference>